<proteinExistence type="predicted"/>
<gene>
    <name evidence="2" type="ORF">ICC18_14090</name>
</gene>
<dbReference type="CDD" id="cd00093">
    <property type="entry name" value="HTH_XRE"/>
    <property type="match status" value="1"/>
</dbReference>
<keyword evidence="3" id="KW-1185">Reference proteome</keyword>
<dbReference type="InterPro" id="IPR001387">
    <property type="entry name" value="Cro/C1-type_HTH"/>
</dbReference>
<dbReference type="SMART" id="SM00530">
    <property type="entry name" value="HTH_XRE"/>
    <property type="match status" value="1"/>
</dbReference>
<dbReference type="AlphaFoldDB" id="A0A926QJ16"/>
<dbReference type="Pfam" id="PF01381">
    <property type="entry name" value="HTH_3"/>
    <property type="match status" value="1"/>
</dbReference>
<evidence type="ECO:0000259" key="1">
    <source>
        <dbReference type="PROSITE" id="PS50943"/>
    </source>
</evidence>
<dbReference type="PROSITE" id="PS50943">
    <property type="entry name" value="HTH_CROC1"/>
    <property type="match status" value="1"/>
</dbReference>
<feature type="domain" description="HTH cro/C1-type" evidence="1">
    <location>
        <begin position="17"/>
        <end position="65"/>
    </location>
</feature>
<dbReference type="InterPro" id="IPR010982">
    <property type="entry name" value="Lambda_DNA-bd_dom_sf"/>
</dbReference>
<sequence length="88" mass="10035">MPRYKLGRCNLPEILDKLGISNQEFADKLGMSRQQAGDYINDKKKMGTALTWSVADTLGVRERDIYPCIEIPIKASTRRKQQSMKSTE</sequence>
<dbReference type="GO" id="GO:0003677">
    <property type="term" value="F:DNA binding"/>
    <property type="evidence" value="ECO:0007669"/>
    <property type="project" value="InterPro"/>
</dbReference>
<dbReference type="Gene3D" id="1.10.260.40">
    <property type="entry name" value="lambda repressor-like DNA-binding domains"/>
    <property type="match status" value="1"/>
</dbReference>
<dbReference type="RefSeq" id="WP_188175043.1">
    <property type="nucleotide sequence ID" value="NZ_JACVVD010000004.1"/>
</dbReference>
<protein>
    <submittedName>
        <fullName evidence="2">Helix-turn-helix transcriptional regulator</fullName>
    </submittedName>
</protein>
<dbReference type="EMBL" id="JACVVD010000004">
    <property type="protein sequence ID" value="MBD0381251.1"/>
    <property type="molecule type" value="Genomic_DNA"/>
</dbReference>
<evidence type="ECO:0000313" key="2">
    <source>
        <dbReference type="EMBL" id="MBD0381251.1"/>
    </source>
</evidence>
<reference evidence="2" key="1">
    <citation type="submission" date="2020-09" db="EMBL/GenBank/DDBJ databases">
        <title>Draft Genome Sequence of Paenibacillus sp. WST5.</title>
        <authorList>
            <person name="Bao Z."/>
        </authorList>
    </citation>
    <scope>NUCLEOTIDE SEQUENCE</scope>
    <source>
        <strain evidence="2">WST5</strain>
    </source>
</reference>
<dbReference type="Proteomes" id="UP000650466">
    <property type="component" value="Unassembled WGS sequence"/>
</dbReference>
<evidence type="ECO:0000313" key="3">
    <source>
        <dbReference type="Proteomes" id="UP000650466"/>
    </source>
</evidence>
<name>A0A926QJ16_9BACL</name>
<organism evidence="2 3">
    <name type="scientific">Paenibacillus sedimenti</name>
    <dbReference type="NCBI Taxonomy" id="2770274"/>
    <lineage>
        <taxon>Bacteria</taxon>
        <taxon>Bacillati</taxon>
        <taxon>Bacillota</taxon>
        <taxon>Bacilli</taxon>
        <taxon>Bacillales</taxon>
        <taxon>Paenibacillaceae</taxon>
        <taxon>Paenibacillus</taxon>
    </lineage>
</organism>
<dbReference type="SUPFAM" id="SSF47413">
    <property type="entry name" value="lambda repressor-like DNA-binding domains"/>
    <property type="match status" value="1"/>
</dbReference>
<comment type="caution">
    <text evidence="2">The sequence shown here is derived from an EMBL/GenBank/DDBJ whole genome shotgun (WGS) entry which is preliminary data.</text>
</comment>
<accession>A0A926QJ16</accession>